<comment type="caution">
    <text evidence="2">The sequence shown here is derived from an EMBL/GenBank/DDBJ whole genome shotgun (WGS) entry which is preliminary data.</text>
</comment>
<evidence type="ECO:0000256" key="1">
    <source>
        <dbReference type="SAM" id="MobiDB-lite"/>
    </source>
</evidence>
<evidence type="ECO:0000313" key="2">
    <source>
        <dbReference type="EMBL" id="KAK7016916.1"/>
    </source>
</evidence>
<evidence type="ECO:0000313" key="3">
    <source>
        <dbReference type="Proteomes" id="UP001362999"/>
    </source>
</evidence>
<reference evidence="2 3" key="1">
    <citation type="journal article" date="2024" name="J Genomics">
        <title>Draft genome sequencing and assembly of Favolaschia claudopus CIRM-BRFM 2984 isolated from oak limbs.</title>
        <authorList>
            <person name="Navarro D."/>
            <person name="Drula E."/>
            <person name="Chaduli D."/>
            <person name="Cazenave R."/>
            <person name="Ahrendt S."/>
            <person name="Wang J."/>
            <person name="Lipzen A."/>
            <person name="Daum C."/>
            <person name="Barry K."/>
            <person name="Grigoriev I.V."/>
            <person name="Favel A."/>
            <person name="Rosso M.N."/>
            <person name="Martin F."/>
        </authorList>
    </citation>
    <scope>NUCLEOTIDE SEQUENCE [LARGE SCALE GENOMIC DNA]</scope>
    <source>
        <strain evidence="2 3">CIRM-BRFM 2984</strain>
    </source>
</reference>
<accession>A0AAW0AWQ7</accession>
<sequence>MYSATLQLDCRKREGKRREKTHPPYVLNAGTPLNLRTPENYMDLQMILAGYTCFRQDGTHTLPFSPLFSRSTMAEPASGIVAIHHTVDVGGNLVCPIEGLGCAVHIHGWSTALRRRCRCCGRCLRRRGVRWWGEEEKEKVDSRHSPSAHMIRDIIGPKWNVPHFLVMCLKILHLPRFALSASHQSSIYIIWARRFVYPQPS</sequence>
<protein>
    <submittedName>
        <fullName evidence="2">Uncharacterized protein</fullName>
    </submittedName>
</protein>
<keyword evidence="3" id="KW-1185">Reference proteome</keyword>
<dbReference type="EMBL" id="JAWWNJ010000049">
    <property type="protein sequence ID" value="KAK7016916.1"/>
    <property type="molecule type" value="Genomic_DNA"/>
</dbReference>
<proteinExistence type="predicted"/>
<dbReference type="AlphaFoldDB" id="A0AAW0AWQ7"/>
<dbReference type="Proteomes" id="UP001362999">
    <property type="component" value="Unassembled WGS sequence"/>
</dbReference>
<name>A0AAW0AWQ7_9AGAR</name>
<feature type="region of interest" description="Disordered" evidence="1">
    <location>
        <begin position="1"/>
        <end position="29"/>
    </location>
</feature>
<gene>
    <name evidence="2" type="ORF">R3P38DRAFT_1331904</name>
</gene>
<organism evidence="2 3">
    <name type="scientific">Favolaschia claudopus</name>
    <dbReference type="NCBI Taxonomy" id="2862362"/>
    <lineage>
        <taxon>Eukaryota</taxon>
        <taxon>Fungi</taxon>
        <taxon>Dikarya</taxon>
        <taxon>Basidiomycota</taxon>
        <taxon>Agaricomycotina</taxon>
        <taxon>Agaricomycetes</taxon>
        <taxon>Agaricomycetidae</taxon>
        <taxon>Agaricales</taxon>
        <taxon>Marasmiineae</taxon>
        <taxon>Mycenaceae</taxon>
        <taxon>Favolaschia</taxon>
    </lineage>
</organism>